<name>A0A2P2QNM7_RHIMU</name>
<reference evidence="1" key="1">
    <citation type="submission" date="2018-02" db="EMBL/GenBank/DDBJ databases">
        <title>Rhizophora mucronata_Transcriptome.</title>
        <authorList>
            <person name="Meera S.P."/>
            <person name="Sreeshan A."/>
            <person name="Augustine A."/>
        </authorList>
    </citation>
    <scope>NUCLEOTIDE SEQUENCE</scope>
    <source>
        <tissue evidence="1">Leaf</tissue>
    </source>
</reference>
<proteinExistence type="predicted"/>
<accession>A0A2P2QNM7</accession>
<evidence type="ECO:0000313" key="1">
    <source>
        <dbReference type="EMBL" id="MBX68593.1"/>
    </source>
</evidence>
<sequence length="34" mass="4115">MTKYMNSRVKVRIQEEKCNKTNSLNSYFKLNKMS</sequence>
<organism evidence="1">
    <name type="scientific">Rhizophora mucronata</name>
    <name type="common">Asiatic mangrove</name>
    <dbReference type="NCBI Taxonomy" id="61149"/>
    <lineage>
        <taxon>Eukaryota</taxon>
        <taxon>Viridiplantae</taxon>
        <taxon>Streptophyta</taxon>
        <taxon>Embryophyta</taxon>
        <taxon>Tracheophyta</taxon>
        <taxon>Spermatophyta</taxon>
        <taxon>Magnoliopsida</taxon>
        <taxon>eudicotyledons</taxon>
        <taxon>Gunneridae</taxon>
        <taxon>Pentapetalae</taxon>
        <taxon>rosids</taxon>
        <taxon>fabids</taxon>
        <taxon>Malpighiales</taxon>
        <taxon>Rhizophoraceae</taxon>
        <taxon>Rhizophora</taxon>
    </lineage>
</organism>
<dbReference type="EMBL" id="GGEC01088109">
    <property type="protein sequence ID" value="MBX68593.1"/>
    <property type="molecule type" value="Transcribed_RNA"/>
</dbReference>
<protein>
    <submittedName>
        <fullName evidence="1">Uncharacterized protein</fullName>
    </submittedName>
</protein>
<dbReference type="AlphaFoldDB" id="A0A2P2QNM7"/>